<keyword evidence="2" id="KW-1185">Reference proteome</keyword>
<reference evidence="1 2" key="1">
    <citation type="submission" date="2020-05" db="EMBL/GenBank/DDBJ databases">
        <authorList>
            <person name="Whitworth D."/>
        </authorList>
    </citation>
    <scope>NUCLEOTIDE SEQUENCE [LARGE SCALE GENOMIC DNA]</scope>
    <source>
        <strain evidence="1 2">AB043B</strain>
    </source>
</reference>
<accession>A0A7Y4KSV6</accession>
<comment type="caution">
    <text evidence="1">The sequence shown here is derived from an EMBL/GenBank/DDBJ whole genome shotgun (WGS) entry which is preliminary data.</text>
</comment>
<protein>
    <submittedName>
        <fullName evidence="1">Uncharacterized protein</fullName>
    </submittedName>
</protein>
<evidence type="ECO:0000313" key="2">
    <source>
        <dbReference type="Proteomes" id="UP000563426"/>
    </source>
</evidence>
<name>A0A7Y4KSV6_9BACT</name>
<evidence type="ECO:0000313" key="1">
    <source>
        <dbReference type="EMBL" id="NOK39371.1"/>
    </source>
</evidence>
<dbReference type="AlphaFoldDB" id="A0A7Y4KSV6"/>
<sequence length="122" mass="13257">MMTKISFQAWRSGHYVGLAELLGVLGPHALDLQWKLHLEEVAPHPKARALEAVAEPLGTPALLQLLTPDVQIIDGELRASRAGAHVLVLRAVDGTSWDAESSDPELLGALRQRFPEAVDLPE</sequence>
<dbReference type="RefSeq" id="WP_171438787.1">
    <property type="nucleotide sequence ID" value="NZ_JABFJV010000462.1"/>
</dbReference>
<dbReference type="EMBL" id="JABFJV010000462">
    <property type="protein sequence ID" value="NOK39371.1"/>
    <property type="molecule type" value="Genomic_DNA"/>
</dbReference>
<organism evidence="1 2">
    <name type="scientific">Corallococcus exercitus</name>
    <dbReference type="NCBI Taxonomy" id="2316736"/>
    <lineage>
        <taxon>Bacteria</taxon>
        <taxon>Pseudomonadati</taxon>
        <taxon>Myxococcota</taxon>
        <taxon>Myxococcia</taxon>
        <taxon>Myxococcales</taxon>
        <taxon>Cystobacterineae</taxon>
        <taxon>Myxococcaceae</taxon>
        <taxon>Corallococcus</taxon>
    </lineage>
</organism>
<dbReference type="Proteomes" id="UP000563426">
    <property type="component" value="Unassembled WGS sequence"/>
</dbReference>
<proteinExistence type="predicted"/>
<gene>
    <name evidence="1" type="ORF">HMI49_39995</name>
</gene>